<dbReference type="Proteomes" id="UP000523601">
    <property type="component" value="Unassembled WGS sequence"/>
</dbReference>
<dbReference type="PRINTS" id="PR00956">
    <property type="entry name" value="FLGMOTORFLIN"/>
</dbReference>
<comment type="function">
    <text evidence="7">FliN is one of three proteins (FliG, FliN, FliM) that form the rotor-mounted switch complex (C ring), located at the base of the basal body. This complex interacts with the CheY and CheZ chemotaxis proteins, in addition to contacting components of the motor that determine the direction of flagellar rotation.</text>
</comment>
<evidence type="ECO:0000313" key="10">
    <source>
        <dbReference type="EMBL" id="NVO26331.1"/>
    </source>
</evidence>
<evidence type="ECO:0000256" key="6">
    <source>
        <dbReference type="ARBA" id="ARBA00023136"/>
    </source>
</evidence>
<evidence type="ECO:0000313" key="12">
    <source>
        <dbReference type="Proteomes" id="UP000592216"/>
    </source>
</evidence>
<keyword evidence="7" id="KW-0975">Bacterial flagellum</keyword>
<evidence type="ECO:0000313" key="9">
    <source>
        <dbReference type="EMBL" id="NVO22078.1"/>
    </source>
</evidence>
<dbReference type="NCBIfam" id="TIGR02480">
    <property type="entry name" value="fliN"/>
    <property type="match status" value="1"/>
</dbReference>
<name>A0A850Q4T5_9RHOB</name>
<dbReference type="SUPFAM" id="SSF101801">
    <property type="entry name" value="Surface presentation of antigens (SPOA)"/>
    <property type="match status" value="1"/>
</dbReference>
<comment type="similarity">
    <text evidence="1 7">Belongs to the FliN/MopA/SpaO family.</text>
</comment>
<gene>
    <name evidence="9" type="primary">fliN</name>
    <name evidence="10" type="ORF">HJ526_02770</name>
    <name evidence="9" type="ORF">HJ536_01800</name>
</gene>
<dbReference type="InterPro" id="IPR001172">
    <property type="entry name" value="FliN_T3SS_HrcQb"/>
</dbReference>
<dbReference type="GO" id="GO:0009425">
    <property type="term" value="C:bacterial-type flagellum basal body"/>
    <property type="evidence" value="ECO:0007669"/>
    <property type="project" value="UniProtKB-SubCell"/>
</dbReference>
<keyword evidence="4 7" id="KW-0145">Chemotaxis</keyword>
<dbReference type="InterPro" id="IPR051469">
    <property type="entry name" value="FliN/MopA/SpaO"/>
</dbReference>
<keyword evidence="11" id="KW-1185">Reference proteome</keyword>
<reference evidence="11 12" key="1">
    <citation type="submission" date="2020-04" db="EMBL/GenBank/DDBJ databases">
        <title>Donghicola sp., a member of the Rhodobacteraceae family isolated from mangrove forest in Thailand.</title>
        <authorList>
            <person name="Charoenyingcharoen P."/>
            <person name="Yukphan P."/>
        </authorList>
    </citation>
    <scope>NUCLEOTIDE SEQUENCE [LARGE SCALE GENOMIC DNA]</scope>
    <source>
        <strain evidence="9 12">B5-SW-15</strain>
        <strain evidence="10 11">C2-DW-16</strain>
    </source>
</reference>
<dbReference type="GO" id="GO:0005886">
    <property type="term" value="C:plasma membrane"/>
    <property type="evidence" value="ECO:0007669"/>
    <property type="project" value="UniProtKB-SubCell"/>
</dbReference>
<evidence type="ECO:0000256" key="4">
    <source>
        <dbReference type="ARBA" id="ARBA00022500"/>
    </source>
</evidence>
<evidence type="ECO:0000259" key="8">
    <source>
        <dbReference type="Pfam" id="PF01052"/>
    </source>
</evidence>
<dbReference type="GO" id="GO:0071973">
    <property type="term" value="P:bacterial-type flagellum-dependent cell motility"/>
    <property type="evidence" value="ECO:0007669"/>
    <property type="project" value="UniProtKB-UniRule"/>
</dbReference>
<dbReference type="AlphaFoldDB" id="A0A850Q4T5"/>
<dbReference type="Proteomes" id="UP000592216">
    <property type="component" value="Unassembled WGS sequence"/>
</dbReference>
<dbReference type="Gene3D" id="2.30.330.10">
    <property type="entry name" value="SpoA-like"/>
    <property type="match status" value="1"/>
</dbReference>
<keyword evidence="9" id="KW-0282">Flagellum</keyword>
<dbReference type="Pfam" id="PF01052">
    <property type="entry name" value="FliMN_C"/>
    <property type="match status" value="1"/>
</dbReference>
<dbReference type="InterPro" id="IPR001543">
    <property type="entry name" value="FliN-like_C"/>
</dbReference>
<proteinExistence type="inferred from homology"/>
<dbReference type="PANTHER" id="PTHR43484:SF1">
    <property type="entry name" value="FLAGELLAR MOTOR SWITCH PROTEIN FLIN"/>
    <property type="match status" value="1"/>
</dbReference>
<protein>
    <recommendedName>
        <fullName evidence="2 7">Flagellar motor switch protein FliN</fullName>
    </recommendedName>
</protein>
<dbReference type="GO" id="GO:0003774">
    <property type="term" value="F:cytoskeletal motor activity"/>
    <property type="evidence" value="ECO:0007669"/>
    <property type="project" value="UniProtKB-UniRule"/>
</dbReference>
<evidence type="ECO:0000256" key="2">
    <source>
        <dbReference type="ARBA" id="ARBA00021897"/>
    </source>
</evidence>
<accession>A0A850Q4T5</accession>
<evidence type="ECO:0000256" key="3">
    <source>
        <dbReference type="ARBA" id="ARBA00022475"/>
    </source>
</evidence>
<evidence type="ECO:0000256" key="1">
    <source>
        <dbReference type="ARBA" id="ARBA00009226"/>
    </source>
</evidence>
<keyword evidence="9" id="KW-0969">Cilium</keyword>
<evidence type="ECO:0000256" key="5">
    <source>
        <dbReference type="ARBA" id="ARBA00022779"/>
    </source>
</evidence>
<keyword evidence="3 7" id="KW-1003">Cell membrane</keyword>
<evidence type="ECO:0000256" key="7">
    <source>
        <dbReference type="RuleBase" id="RU362074"/>
    </source>
</evidence>
<sequence>MSDKVPATGDSAINTKLGMLANVKVRMTVEVGRTEITIQDLLRLNEGSVIELDRMAGDPLDILVNGTIIARGEVVVVGERFGIRFGEIVDPETRMASV</sequence>
<keyword evidence="9" id="KW-0966">Cell projection</keyword>
<evidence type="ECO:0000313" key="11">
    <source>
        <dbReference type="Proteomes" id="UP000523601"/>
    </source>
</evidence>
<dbReference type="EMBL" id="JABCJE010000001">
    <property type="protein sequence ID" value="NVO22078.1"/>
    <property type="molecule type" value="Genomic_DNA"/>
</dbReference>
<keyword evidence="5 7" id="KW-0283">Flagellar rotation</keyword>
<comment type="subcellular location">
    <subcellularLocation>
        <location evidence="7">Cell membrane</location>
        <topology evidence="7">Peripheral membrane protein</topology>
        <orientation evidence="7">Cytoplasmic side</orientation>
    </subcellularLocation>
    <subcellularLocation>
        <location evidence="7">Bacterial flagellum basal body</location>
    </subcellularLocation>
</comment>
<dbReference type="InterPro" id="IPR012826">
    <property type="entry name" value="FliN"/>
</dbReference>
<organism evidence="9 12">
    <name type="scientific">Donghicola mangrovi</name>
    <dbReference type="NCBI Taxonomy" id="2729614"/>
    <lineage>
        <taxon>Bacteria</taxon>
        <taxon>Pseudomonadati</taxon>
        <taxon>Pseudomonadota</taxon>
        <taxon>Alphaproteobacteria</taxon>
        <taxon>Rhodobacterales</taxon>
        <taxon>Roseobacteraceae</taxon>
        <taxon>Donghicola</taxon>
    </lineage>
</organism>
<dbReference type="EMBL" id="JABCJD010000001">
    <property type="protein sequence ID" value="NVO26331.1"/>
    <property type="molecule type" value="Genomic_DNA"/>
</dbReference>
<dbReference type="GO" id="GO:0006935">
    <property type="term" value="P:chemotaxis"/>
    <property type="evidence" value="ECO:0007669"/>
    <property type="project" value="UniProtKB-KW"/>
</dbReference>
<comment type="caution">
    <text evidence="9">The sequence shown here is derived from an EMBL/GenBank/DDBJ whole genome shotgun (WGS) entry which is preliminary data.</text>
</comment>
<feature type="domain" description="Flagellar motor switch protein FliN-like C-terminal" evidence="8">
    <location>
        <begin position="20"/>
        <end position="89"/>
    </location>
</feature>
<dbReference type="InterPro" id="IPR036429">
    <property type="entry name" value="SpoA-like_sf"/>
</dbReference>
<dbReference type="PANTHER" id="PTHR43484">
    <property type="match status" value="1"/>
</dbReference>
<keyword evidence="6 7" id="KW-0472">Membrane</keyword>